<reference evidence="1" key="1">
    <citation type="journal article" date="2020" name="Nature">
        <title>Giant virus diversity and host interactions through global metagenomics.</title>
        <authorList>
            <person name="Schulz F."/>
            <person name="Roux S."/>
            <person name="Paez-Espino D."/>
            <person name="Jungbluth S."/>
            <person name="Walsh D.A."/>
            <person name="Denef V.J."/>
            <person name="McMahon K.D."/>
            <person name="Konstantinidis K.T."/>
            <person name="Eloe-Fadrosh E.A."/>
            <person name="Kyrpides N.C."/>
            <person name="Woyke T."/>
        </authorList>
    </citation>
    <scope>NUCLEOTIDE SEQUENCE</scope>
    <source>
        <strain evidence="1">GVMAG-M-3300009422-16</strain>
    </source>
</reference>
<name>A0A6C0B5C2_9ZZZZ</name>
<sequence length="129" mass="15538">MSKFVRRTYKVINFKGDKYLLGNEFNTLIKPKNKVPSTTSKPIKKKIVKKTKKYPTISYKNFIINKIFNLWLEDNIDELKETFESILMCHLKNRGLFTVDKDVMFNEYANFIFRRNKEAITFDYEEIYI</sequence>
<dbReference type="EMBL" id="MN739060">
    <property type="protein sequence ID" value="QHS86708.1"/>
    <property type="molecule type" value="Genomic_DNA"/>
</dbReference>
<proteinExistence type="predicted"/>
<protein>
    <submittedName>
        <fullName evidence="1">Uncharacterized protein</fullName>
    </submittedName>
</protein>
<evidence type="ECO:0000313" key="1">
    <source>
        <dbReference type="EMBL" id="QHS86708.1"/>
    </source>
</evidence>
<accession>A0A6C0B5C2</accession>
<dbReference type="AlphaFoldDB" id="A0A6C0B5C2"/>
<organism evidence="1">
    <name type="scientific">viral metagenome</name>
    <dbReference type="NCBI Taxonomy" id="1070528"/>
    <lineage>
        <taxon>unclassified sequences</taxon>
        <taxon>metagenomes</taxon>
        <taxon>organismal metagenomes</taxon>
    </lineage>
</organism>